<reference evidence="2 3" key="1">
    <citation type="submission" date="2023-12" db="EMBL/GenBank/DDBJ databases">
        <title>Novel species of the genus Arcicella isolated from rivers.</title>
        <authorList>
            <person name="Lu H."/>
        </authorList>
    </citation>
    <scope>NUCLEOTIDE SEQUENCE [LARGE SCALE GENOMIC DNA]</scope>
    <source>
        <strain evidence="2 3">LMG 21963</strain>
    </source>
</reference>
<proteinExistence type="predicted"/>
<dbReference type="NCBIfam" id="TIGR02592">
    <property type="entry name" value="cas_Cas5h"/>
    <property type="match status" value="1"/>
</dbReference>
<keyword evidence="3" id="KW-1185">Reference proteome</keyword>
<evidence type="ECO:0000256" key="1">
    <source>
        <dbReference type="ARBA" id="ARBA00023118"/>
    </source>
</evidence>
<organism evidence="2 3">
    <name type="scientific">Arcicella aquatica</name>
    <dbReference type="NCBI Taxonomy" id="217141"/>
    <lineage>
        <taxon>Bacteria</taxon>
        <taxon>Pseudomonadati</taxon>
        <taxon>Bacteroidota</taxon>
        <taxon>Cytophagia</taxon>
        <taxon>Cytophagales</taxon>
        <taxon>Flectobacillaceae</taxon>
        <taxon>Arcicella</taxon>
    </lineage>
</organism>
<gene>
    <name evidence="2" type="primary">cas5b</name>
    <name evidence="2" type="ORF">VB264_03655</name>
</gene>
<comment type="caution">
    <text evidence="2">The sequence shown here is derived from an EMBL/GenBank/DDBJ whole genome shotgun (WGS) entry which is preliminary data.</text>
</comment>
<evidence type="ECO:0000313" key="2">
    <source>
        <dbReference type="EMBL" id="MEA5256865.1"/>
    </source>
</evidence>
<dbReference type="InterPro" id="IPR013421">
    <property type="entry name" value="CRISPR-assoc_prot_Cas5_HALMA"/>
</dbReference>
<dbReference type="InterPro" id="IPR013422">
    <property type="entry name" value="CRISPR-assoc_prot_Cas5_N"/>
</dbReference>
<sequence>MAKHILSFDLRANFACFKKPDVNDGIILTFNCLHKPALLGILGAIVGLKGYNKKGEFPEYYRAFKDLPIGIEPLEGFHEKGNFSKTIIKYTNTVGYANADGTLIITEQTLVNPAYRCYVMLDDTDECQAKLRQNLLNGESVYLPYLGKNEFSAWWDMESVLEYDYSLFSAKSEFKINSIFVREYPLHDKKVKPKYSPSLGTIINKSSYMYFERLPIGFDEKLYQYELGEFAFTDWTLKQDSTFEDLYTIKNLYNNKVIQLF</sequence>
<keyword evidence="1" id="KW-0051">Antiviral defense</keyword>
<dbReference type="Proteomes" id="UP001304671">
    <property type="component" value="Unassembled WGS sequence"/>
</dbReference>
<accession>A0ABU5QIV7</accession>
<evidence type="ECO:0000313" key="3">
    <source>
        <dbReference type="Proteomes" id="UP001304671"/>
    </source>
</evidence>
<dbReference type="RefSeq" id="WP_323246853.1">
    <property type="nucleotide sequence ID" value="NZ_JAYFUL010000003.1"/>
</dbReference>
<dbReference type="Gene3D" id="3.30.70.2660">
    <property type="match status" value="1"/>
</dbReference>
<dbReference type="NCBIfam" id="TIGR02593">
    <property type="entry name" value="CRISPR_cas5"/>
    <property type="match status" value="1"/>
</dbReference>
<protein>
    <submittedName>
        <fullName evidence="2">Type I-B CRISPR-associated protein Cas5b</fullName>
    </submittedName>
</protein>
<dbReference type="EMBL" id="JAYFUL010000003">
    <property type="protein sequence ID" value="MEA5256865.1"/>
    <property type="molecule type" value="Genomic_DNA"/>
</dbReference>
<name>A0ABU5QIV7_9BACT</name>